<keyword evidence="2" id="KW-1185">Reference proteome</keyword>
<name>A0A183IVS7_9BILA</name>
<evidence type="ECO:0000313" key="2">
    <source>
        <dbReference type="Proteomes" id="UP000270296"/>
    </source>
</evidence>
<evidence type="ECO:0000313" key="1">
    <source>
        <dbReference type="EMBL" id="VDP14050.1"/>
    </source>
</evidence>
<accession>A0A183IVS7</accession>
<reference evidence="3" key="1">
    <citation type="submission" date="2016-06" db="UniProtKB">
        <authorList>
            <consortium name="WormBaseParasite"/>
        </authorList>
    </citation>
    <scope>IDENTIFICATION</scope>
</reference>
<organism evidence="3">
    <name type="scientific">Soboliphyme baturini</name>
    <dbReference type="NCBI Taxonomy" id="241478"/>
    <lineage>
        <taxon>Eukaryota</taxon>
        <taxon>Metazoa</taxon>
        <taxon>Ecdysozoa</taxon>
        <taxon>Nematoda</taxon>
        <taxon>Enoplea</taxon>
        <taxon>Dorylaimia</taxon>
        <taxon>Dioctophymatida</taxon>
        <taxon>Dioctophymatoidea</taxon>
        <taxon>Soboliphymatidae</taxon>
        <taxon>Soboliphyme</taxon>
    </lineage>
</organism>
<dbReference type="AlphaFoldDB" id="A0A183IVS7"/>
<sequence>MDRLTNGCVPVCASGHGHGYGCVFCSGGGRSIGCLPPHATADYHTNHCRPPRTITTNASRPIDRQTD</sequence>
<dbReference type="Proteomes" id="UP000270296">
    <property type="component" value="Unassembled WGS sequence"/>
</dbReference>
<evidence type="ECO:0000313" key="3">
    <source>
        <dbReference type="WBParaSite" id="SBAD_0000801501-mRNA-1"/>
    </source>
</evidence>
<proteinExistence type="predicted"/>
<gene>
    <name evidence="1" type="ORF">SBAD_LOCUS7725</name>
</gene>
<protein>
    <submittedName>
        <fullName evidence="3">Laminin EGF-like domain-containing protein</fullName>
    </submittedName>
</protein>
<reference evidence="1 2" key="2">
    <citation type="submission" date="2018-11" db="EMBL/GenBank/DDBJ databases">
        <authorList>
            <consortium name="Pathogen Informatics"/>
        </authorList>
    </citation>
    <scope>NUCLEOTIDE SEQUENCE [LARGE SCALE GENOMIC DNA]</scope>
</reference>
<dbReference type="WBParaSite" id="SBAD_0000801501-mRNA-1">
    <property type="protein sequence ID" value="SBAD_0000801501-mRNA-1"/>
    <property type="gene ID" value="SBAD_0000801501"/>
</dbReference>
<dbReference type="EMBL" id="UZAM01010880">
    <property type="protein sequence ID" value="VDP14050.1"/>
    <property type="molecule type" value="Genomic_DNA"/>
</dbReference>